<dbReference type="EMBL" id="JAADYS010002592">
    <property type="protein sequence ID" value="KAF4457434.1"/>
    <property type="molecule type" value="Genomic_DNA"/>
</dbReference>
<evidence type="ECO:0000313" key="3">
    <source>
        <dbReference type="Proteomes" id="UP000554235"/>
    </source>
</evidence>
<accession>A0A8H4KXI5</accession>
<name>A0A8H4KXI5_9HYPO</name>
<comment type="caution">
    <text evidence="2">The sequence shown here is derived from an EMBL/GenBank/DDBJ whole genome shotgun (WGS) entry which is preliminary data.</text>
</comment>
<organism evidence="2 3">
    <name type="scientific">Fusarium albosuccineum</name>
    <dbReference type="NCBI Taxonomy" id="1237068"/>
    <lineage>
        <taxon>Eukaryota</taxon>
        <taxon>Fungi</taxon>
        <taxon>Dikarya</taxon>
        <taxon>Ascomycota</taxon>
        <taxon>Pezizomycotina</taxon>
        <taxon>Sordariomycetes</taxon>
        <taxon>Hypocreomycetidae</taxon>
        <taxon>Hypocreales</taxon>
        <taxon>Nectriaceae</taxon>
        <taxon>Fusarium</taxon>
        <taxon>Fusarium decemcellulare species complex</taxon>
    </lineage>
</organism>
<dbReference type="AlphaFoldDB" id="A0A8H4KXI5"/>
<evidence type="ECO:0000313" key="2">
    <source>
        <dbReference type="EMBL" id="KAF4457434.1"/>
    </source>
</evidence>
<evidence type="ECO:0000256" key="1">
    <source>
        <dbReference type="SAM" id="MobiDB-lite"/>
    </source>
</evidence>
<gene>
    <name evidence="2" type="ORF">FALBO_15201</name>
</gene>
<feature type="compositionally biased region" description="Basic and acidic residues" evidence="1">
    <location>
        <begin position="22"/>
        <end position="36"/>
    </location>
</feature>
<keyword evidence="3" id="KW-1185">Reference proteome</keyword>
<reference evidence="2 3" key="1">
    <citation type="submission" date="2020-01" db="EMBL/GenBank/DDBJ databases">
        <title>Identification and distribution of gene clusters putatively required for synthesis of sphingolipid metabolism inhibitors in phylogenetically diverse species of the filamentous fungus Fusarium.</title>
        <authorList>
            <person name="Kim H.-S."/>
            <person name="Busman M."/>
            <person name="Brown D.W."/>
            <person name="Divon H."/>
            <person name="Uhlig S."/>
            <person name="Proctor R.H."/>
        </authorList>
    </citation>
    <scope>NUCLEOTIDE SEQUENCE [LARGE SCALE GENOMIC DNA]</scope>
    <source>
        <strain evidence="2 3">NRRL 20459</strain>
    </source>
</reference>
<feature type="non-terminal residue" evidence="2">
    <location>
        <position position="47"/>
    </location>
</feature>
<dbReference type="Proteomes" id="UP000554235">
    <property type="component" value="Unassembled WGS sequence"/>
</dbReference>
<proteinExistence type="predicted"/>
<sequence length="47" mass="4885">MSANGDPKYDDIESESDSGESTGHHEAGDAADEKPLKSAPKKSNPAI</sequence>
<feature type="region of interest" description="Disordered" evidence="1">
    <location>
        <begin position="1"/>
        <end position="47"/>
    </location>
</feature>
<protein>
    <submittedName>
        <fullName evidence="2">Eukaryotic translation initiation factor 2 subunit gamma</fullName>
    </submittedName>
</protein>
<keyword evidence="2" id="KW-0648">Protein biosynthesis</keyword>
<dbReference type="GO" id="GO:0003743">
    <property type="term" value="F:translation initiation factor activity"/>
    <property type="evidence" value="ECO:0007669"/>
    <property type="project" value="UniProtKB-KW"/>
</dbReference>
<keyword evidence="2" id="KW-0396">Initiation factor</keyword>